<dbReference type="PANTHER" id="PTHR11347">
    <property type="entry name" value="CYCLIC NUCLEOTIDE PHOSPHODIESTERASE"/>
    <property type="match status" value="1"/>
</dbReference>
<dbReference type="PRINTS" id="PR00387">
    <property type="entry name" value="PDIESTERASE1"/>
</dbReference>
<sequence>MGNSVKPFREESWTIKTTKTTKRKVIRQRSTDTGGRKLDESFESGQNSFNKSVTIDSSRVSSLDNIRTMSTVIAAERLRRTLKSLEKGIYPTMEDLQRQLTCIALLLDSISTSDEEKFLLGRCETPRDNNNPDFGECVPTEVQKWLTATFTTQYQISRNPGRNQIRFKHVICAVKCSLYVEKIYKEVCGIRIPPLVESLLKTVDDWTCDVLEIDKASGDQALRFVGFEVFSKYEITEKFNIPSSMLDHFLHVVQTGYLKYPNPYHNHCHAAEVLQTVHYMLMKLDAAIALTEIQIFAILFAALIHDYEHTGKTNLYHINTRSELAMLYNDRSVQENHHISAAFSLLNRQEINILGNLSSTEYSELRSLVISMVLGTDMSLHFEQLKTVKASLVSTDISTFVPTKCLPFVLHCADICHPAKEWSVHKKWTDRVMEEFFEQGDAEKDLGLPLSPLCDRNTTVIPESQVGFISLILAPAMDVCGDVLDRLKQFGEDKLNDNKLVKQSKSSPRESIKIGIGLPDNFERKCFVNKVWTKHLVENRKRWQDLCHSEMP</sequence>
<dbReference type="GO" id="GO:0046872">
    <property type="term" value="F:metal ion binding"/>
    <property type="evidence" value="ECO:0007669"/>
    <property type="project" value="UniProtKB-KW"/>
</dbReference>
<dbReference type="AlphaFoldDB" id="A0A6S7GJH8"/>
<feature type="region of interest" description="Disordered" evidence="5">
    <location>
        <begin position="24"/>
        <end position="46"/>
    </location>
</feature>
<dbReference type="SUPFAM" id="SSF109604">
    <property type="entry name" value="HD-domain/PDEase-like"/>
    <property type="match status" value="1"/>
</dbReference>
<dbReference type="Gene3D" id="1.10.1300.10">
    <property type="entry name" value="3'5'-cyclic nucleotide phosphodiesterase, catalytic domain"/>
    <property type="match status" value="1"/>
</dbReference>
<dbReference type="Pfam" id="PF08499">
    <property type="entry name" value="PDEase_I_N"/>
    <property type="match status" value="1"/>
</dbReference>
<dbReference type="OrthoDB" id="189220at2759"/>
<keyword evidence="7" id="KW-1185">Reference proteome</keyword>
<dbReference type="InterPro" id="IPR002073">
    <property type="entry name" value="PDEase_catalytic_dom"/>
</dbReference>
<comment type="cofactor">
    <cofactor evidence="4">
        <name>a divalent metal cation</name>
        <dbReference type="ChEBI" id="CHEBI:60240"/>
    </cofactor>
    <text evidence="4">Binds 2 divalent metal cations per subunit. Site 1 may preferentially bind zinc ions, while site 2 has a preference for magnesium and/or manganese ions.</text>
</comment>
<dbReference type="GO" id="GO:0007165">
    <property type="term" value="P:signal transduction"/>
    <property type="evidence" value="ECO:0007669"/>
    <property type="project" value="InterPro"/>
</dbReference>
<dbReference type="InterPro" id="IPR036971">
    <property type="entry name" value="PDEase_catalytic_dom_sf"/>
</dbReference>
<name>A0A6S7GJH8_PARCT</name>
<proteinExistence type="inferred from homology"/>
<evidence type="ECO:0000256" key="3">
    <source>
        <dbReference type="ARBA" id="ARBA00022801"/>
    </source>
</evidence>
<keyword evidence="2 4" id="KW-0479">Metal-binding</keyword>
<evidence type="ECO:0000313" key="6">
    <source>
        <dbReference type="EMBL" id="CAB3989792.1"/>
    </source>
</evidence>
<dbReference type="CDD" id="cd00077">
    <property type="entry name" value="HDc"/>
    <property type="match status" value="1"/>
</dbReference>
<gene>
    <name evidence="6" type="ORF">PACLA_8A066017</name>
</gene>
<dbReference type="EMBL" id="CACRXK020001552">
    <property type="protein sequence ID" value="CAB3989792.1"/>
    <property type="molecule type" value="Genomic_DNA"/>
</dbReference>
<dbReference type="GO" id="GO:0004114">
    <property type="term" value="F:3',5'-cyclic-nucleotide phosphodiesterase activity"/>
    <property type="evidence" value="ECO:0007669"/>
    <property type="project" value="InterPro"/>
</dbReference>
<organism evidence="6 7">
    <name type="scientific">Paramuricea clavata</name>
    <name type="common">Red gorgonian</name>
    <name type="synonym">Violescent sea-whip</name>
    <dbReference type="NCBI Taxonomy" id="317549"/>
    <lineage>
        <taxon>Eukaryota</taxon>
        <taxon>Metazoa</taxon>
        <taxon>Cnidaria</taxon>
        <taxon>Anthozoa</taxon>
        <taxon>Octocorallia</taxon>
        <taxon>Malacalcyonacea</taxon>
        <taxon>Plexauridae</taxon>
        <taxon>Paramuricea</taxon>
    </lineage>
</organism>
<protein>
    <recommendedName>
        <fullName evidence="4">Phosphodiesterase</fullName>
        <ecNumber evidence="4">3.1.4.-</ecNumber>
    </recommendedName>
</protein>
<dbReference type="InterPro" id="IPR023174">
    <property type="entry name" value="PDEase_CS"/>
</dbReference>
<dbReference type="PROSITE" id="PS00126">
    <property type="entry name" value="PDEASE_I_1"/>
    <property type="match status" value="1"/>
</dbReference>
<evidence type="ECO:0000256" key="2">
    <source>
        <dbReference type="ARBA" id="ARBA00022723"/>
    </source>
</evidence>
<dbReference type="InterPro" id="IPR003607">
    <property type="entry name" value="HD/PDEase_dom"/>
</dbReference>
<dbReference type="InterPro" id="IPR013706">
    <property type="entry name" value="PDE1_N"/>
</dbReference>
<dbReference type="SMART" id="SM00471">
    <property type="entry name" value="HDc"/>
    <property type="match status" value="1"/>
</dbReference>
<evidence type="ECO:0000256" key="4">
    <source>
        <dbReference type="RuleBase" id="RU363067"/>
    </source>
</evidence>
<accession>A0A6S7GJH8</accession>
<keyword evidence="1" id="KW-0140">cGMP</keyword>
<comment type="similarity">
    <text evidence="4">Belongs to the cyclic nucleotide phosphodiesterase family.</text>
</comment>
<keyword evidence="3 4" id="KW-0378">Hydrolase</keyword>
<dbReference type="InterPro" id="IPR023088">
    <property type="entry name" value="PDEase"/>
</dbReference>
<evidence type="ECO:0000256" key="5">
    <source>
        <dbReference type="SAM" id="MobiDB-lite"/>
    </source>
</evidence>
<dbReference type="EC" id="3.1.4.-" evidence="4"/>
<evidence type="ECO:0000256" key="1">
    <source>
        <dbReference type="ARBA" id="ARBA00022535"/>
    </source>
</evidence>
<dbReference type="Proteomes" id="UP001152795">
    <property type="component" value="Unassembled WGS sequence"/>
</dbReference>
<comment type="caution">
    <text evidence="6">The sequence shown here is derived from an EMBL/GenBank/DDBJ whole genome shotgun (WGS) entry which is preliminary data.</text>
</comment>
<reference evidence="6" key="1">
    <citation type="submission" date="2020-04" db="EMBL/GenBank/DDBJ databases">
        <authorList>
            <person name="Alioto T."/>
            <person name="Alioto T."/>
            <person name="Gomez Garrido J."/>
        </authorList>
    </citation>
    <scope>NUCLEOTIDE SEQUENCE</scope>
    <source>
        <strain evidence="6">A484AB</strain>
    </source>
</reference>
<evidence type="ECO:0000313" key="7">
    <source>
        <dbReference type="Proteomes" id="UP001152795"/>
    </source>
</evidence>
<dbReference type="PROSITE" id="PS51845">
    <property type="entry name" value="PDEASE_I_2"/>
    <property type="match status" value="1"/>
</dbReference>
<dbReference type="Pfam" id="PF00233">
    <property type="entry name" value="PDEase_I"/>
    <property type="match status" value="1"/>
</dbReference>